<dbReference type="Proteomes" id="UP001497535">
    <property type="component" value="Unassembled WGS sequence"/>
</dbReference>
<gene>
    <name evidence="1" type="ORF">MENTE1834_LOCUS42995</name>
</gene>
<dbReference type="EMBL" id="CAVMJV010000117">
    <property type="protein sequence ID" value="CAK5104413.1"/>
    <property type="molecule type" value="Genomic_DNA"/>
</dbReference>
<accession>A0ACB1AXL5</accession>
<proteinExistence type="predicted"/>
<reference evidence="1" key="1">
    <citation type="submission" date="2023-11" db="EMBL/GenBank/DDBJ databases">
        <authorList>
            <person name="Poullet M."/>
        </authorList>
    </citation>
    <scope>NUCLEOTIDE SEQUENCE</scope>
    <source>
        <strain evidence="1">E1834</strain>
    </source>
</reference>
<protein>
    <submittedName>
        <fullName evidence="1">Uncharacterized protein</fullName>
    </submittedName>
</protein>
<comment type="caution">
    <text evidence="1">The sequence shown here is derived from an EMBL/GenBank/DDBJ whole genome shotgun (WGS) entry which is preliminary data.</text>
</comment>
<name>A0ACB1AXL5_MELEN</name>
<organism evidence="1 2">
    <name type="scientific">Meloidogyne enterolobii</name>
    <name type="common">Root-knot nematode worm</name>
    <name type="synonym">Meloidogyne mayaguensis</name>
    <dbReference type="NCBI Taxonomy" id="390850"/>
    <lineage>
        <taxon>Eukaryota</taxon>
        <taxon>Metazoa</taxon>
        <taxon>Ecdysozoa</taxon>
        <taxon>Nematoda</taxon>
        <taxon>Chromadorea</taxon>
        <taxon>Rhabditida</taxon>
        <taxon>Tylenchina</taxon>
        <taxon>Tylenchomorpha</taxon>
        <taxon>Tylenchoidea</taxon>
        <taxon>Meloidogynidae</taxon>
        <taxon>Meloidogyninae</taxon>
        <taxon>Meloidogyne</taxon>
    </lineage>
</organism>
<evidence type="ECO:0000313" key="1">
    <source>
        <dbReference type="EMBL" id="CAK5104413.1"/>
    </source>
</evidence>
<keyword evidence="2" id="KW-1185">Reference proteome</keyword>
<evidence type="ECO:0000313" key="2">
    <source>
        <dbReference type="Proteomes" id="UP001497535"/>
    </source>
</evidence>
<sequence length="107" mass="11932">MISCKYPYIPLNLLIFLKIKNQEAQAWIQTKMILDFSFTQGQESSQFLCLKSRGKASLAAAMNLQNLSQNPQLLTQLTANPQFRQMMQAYIQQAKGGPSTSSGSGKK</sequence>